<name>A0A1B8GNW2_9PEZI</name>
<feature type="region of interest" description="Disordered" evidence="1">
    <location>
        <begin position="18"/>
        <end position="40"/>
    </location>
</feature>
<evidence type="ECO:0000256" key="1">
    <source>
        <dbReference type="SAM" id="MobiDB-lite"/>
    </source>
</evidence>
<dbReference type="PANTHER" id="PTHR39466:SF1">
    <property type="entry name" value="RGS DOMAIN-CONTAINING PROTEIN"/>
    <property type="match status" value="1"/>
</dbReference>
<accession>A0A1B8GNW2</accession>
<dbReference type="PANTHER" id="PTHR39466">
    <property type="entry name" value="RGS DOMAIN-CONTAINING PROTEIN"/>
    <property type="match status" value="1"/>
</dbReference>
<dbReference type="InterPro" id="IPR036305">
    <property type="entry name" value="RGS_sf"/>
</dbReference>
<protein>
    <recommendedName>
        <fullName evidence="5">RGS domain-containing protein</fullName>
    </recommendedName>
</protein>
<evidence type="ECO:0000256" key="2">
    <source>
        <dbReference type="SAM" id="Phobius"/>
    </source>
</evidence>
<evidence type="ECO:0000313" key="3">
    <source>
        <dbReference type="EMBL" id="OBT97536.1"/>
    </source>
</evidence>
<dbReference type="InterPro" id="IPR044926">
    <property type="entry name" value="RGS_subdomain_2"/>
</dbReference>
<dbReference type="AlphaFoldDB" id="A0A1B8GNW2"/>
<feature type="transmembrane region" description="Helical" evidence="2">
    <location>
        <begin position="420"/>
        <end position="442"/>
    </location>
</feature>
<feature type="transmembrane region" description="Helical" evidence="2">
    <location>
        <begin position="285"/>
        <end position="306"/>
    </location>
</feature>
<organism evidence="3 4">
    <name type="scientific">Pseudogymnoascus verrucosus</name>
    <dbReference type="NCBI Taxonomy" id="342668"/>
    <lineage>
        <taxon>Eukaryota</taxon>
        <taxon>Fungi</taxon>
        <taxon>Dikarya</taxon>
        <taxon>Ascomycota</taxon>
        <taxon>Pezizomycotina</taxon>
        <taxon>Leotiomycetes</taxon>
        <taxon>Thelebolales</taxon>
        <taxon>Thelebolaceae</taxon>
        <taxon>Pseudogymnoascus</taxon>
    </lineage>
</organism>
<reference evidence="3 4" key="1">
    <citation type="submission" date="2016-03" db="EMBL/GenBank/DDBJ databases">
        <title>Comparative genomics of Pseudogymnoascus destructans, the fungus causing white-nose syndrome of bats.</title>
        <authorList>
            <person name="Palmer J.M."/>
            <person name="Drees K.P."/>
            <person name="Foster J.T."/>
            <person name="Lindner D.L."/>
        </authorList>
    </citation>
    <scope>NUCLEOTIDE SEQUENCE [LARGE SCALE GENOMIC DNA]</scope>
    <source>
        <strain evidence="3 4">UAMH 10579</strain>
    </source>
</reference>
<keyword evidence="2" id="KW-0812">Transmembrane</keyword>
<dbReference type="OrthoDB" id="3232309at2759"/>
<sequence length="448" mass="49760">MVYSLAYRRPAYVEPEIYASRQPGSETEGKEESVRSGRSGKNAGIPAALAFDKIVEGGTCAPCTLRDFMDYMLYVEHSAENLKFYLWLNDYTERFNNLTESSKMLSPQYIYVSPERNSPVTMPLPAVPKRQSFANEVFKGTVFDNDPFRTPRSSDSDLTDRPAGFSLPWSNVRIPGRKSPSPTKPNRTLAISAFAENGMRPPFSTQPFRAEICRVISTYLLPSSPHELNLSSRDRATLLAALERTTHPSAFIRARAAIDDSLRNQSHPNFIRWAIANGNPPRISFAWWGGIALLFLGTLVAMLLTLSRAPRGYRILAAIPWVFGASTFGMAREGLCVCLHAMRARQVRPWELFGDSEAEVEMGKAELDGMSITTSGLSVMMGAGEAPWVGRYKKRGLLRRVFERQVRVVEPAVREVQNTLFVQALLVAVLGTAVATGVFVAMPSGNFF</sequence>
<proteinExistence type="predicted"/>
<dbReference type="Gene3D" id="1.10.167.10">
    <property type="entry name" value="Regulator of G-protein Signalling 4, domain 2"/>
    <property type="match status" value="1"/>
</dbReference>
<keyword evidence="4" id="KW-1185">Reference proteome</keyword>
<dbReference type="SUPFAM" id="SSF48097">
    <property type="entry name" value="Regulator of G-protein signaling, RGS"/>
    <property type="match status" value="1"/>
</dbReference>
<reference evidence="4" key="2">
    <citation type="journal article" date="2018" name="Nat. Commun.">
        <title>Extreme sensitivity to ultraviolet light in the fungal pathogen causing white-nose syndrome of bats.</title>
        <authorList>
            <person name="Palmer J.M."/>
            <person name="Drees K.P."/>
            <person name="Foster J.T."/>
            <person name="Lindner D.L."/>
        </authorList>
    </citation>
    <scope>NUCLEOTIDE SEQUENCE [LARGE SCALE GENOMIC DNA]</scope>
    <source>
        <strain evidence="4">UAMH 10579</strain>
    </source>
</reference>
<dbReference type="Proteomes" id="UP000091956">
    <property type="component" value="Unassembled WGS sequence"/>
</dbReference>
<evidence type="ECO:0000313" key="4">
    <source>
        <dbReference type="Proteomes" id="UP000091956"/>
    </source>
</evidence>
<keyword evidence="2" id="KW-1133">Transmembrane helix</keyword>
<dbReference type="RefSeq" id="XP_018131269.1">
    <property type="nucleotide sequence ID" value="XM_018274025.2"/>
</dbReference>
<dbReference type="STRING" id="342668.A0A1B8GNW2"/>
<gene>
    <name evidence="3" type="ORF">VE01_04554</name>
</gene>
<dbReference type="GeneID" id="28837940"/>
<keyword evidence="2" id="KW-0472">Membrane</keyword>
<dbReference type="EMBL" id="KV460221">
    <property type="protein sequence ID" value="OBT97536.1"/>
    <property type="molecule type" value="Genomic_DNA"/>
</dbReference>
<evidence type="ECO:0008006" key="5">
    <source>
        <dbReference type="Google" id="ProtNLM"/>
    </source>
</evidence>